<evidence type="ECO:0000259" key="1">
    <source>
        <dbReference type="Pfam" id="PF13960"/>
    </source>
</evidence>
<evidence type="ECO:0000313" key="2">
    <source>
        <dbReference type="EMBL" id="KAL0305072.1"/>
    </source>
</evidence>
<feature type="domain" description="DUF4218" evidence="1">
    <location>
        <begin position="2"/>
        <end position="44"/>
    </location>
</feature>
<sequence>MKVKDKAHVEASIVEAYLVEEISLFTSHYFEPQVLCKRNMPSRNDDLVMNDTHIQQSIFNYIGRASGASRKRSLSGSEQHIIKMYILTNREIVTPYYE</sequence>
<comment type="caution">
    <text evidence="2">The sequence shown here is derived from an EMBL/GenBank/DDBJ whole genome shotgun (WGS) entry which is preliminary data.</text>
</comment>
<reference evidence="2" key="2">
    <citation type="journal article" date="2024" name="Plant">
        <title>Genomic evolution and insights into agronomic trait innovations of Sesamum species.</title>
        <authorList>
            <person name="Miao H."/>
            <person name="Wang L."/>
            <person name="Qu L."/>
            <person name="Liu H."/>
            <person name="Sun Y."/>
            <person name="Le M."/>
            <person name="Wang Q."/>
            <person name="Wei S."/>
            <person name="Zheng Y."/>
            <person name="Lin W."/>
            <person name="Duan Y."/>
            <person name="Cao H."/>
            <person name="Xiong S."/>
            <person name="Wang X."/>
            <person name="Wei L."/>
            <person name="Li C."/>
            <person name="Ma Q."/>
            <person name="Ju M."/>
            <person name="Zhao R."/>
            <person name="Li G."/>
            <person name="Mu C."/>
            <person name="Tian Q."/>
            <person name="Mei H."/>
            <person name="Zhang T."/>
            <person name="Gao T."/>
            <person name="Zhang H."/>
        </authorList>
    </citation>
    <scope>NUCLEOTIDE SEQUENCE</scope>
    <source>
        <strain evidence="2">G01</strain>
    </source>
</reference>
<organism evidence="2">
    <name type="scientific">Sesamum angustifolium</name>
    <dbReference type="NCBI Taxonomy" id="2727405"/>
    <lineage>
        <taxon>Eukaryota</taxon>
        <taxon>Viridiplantae</taxon>
        <taxon>Streptophyta</taxon>
        <taxon>Embryophyta</taxon>
        <taxon>Tracheophyta</taxon>
        <taxon>Spermatophyta</taxon>
        <taxon>Magnoliopsida</taxon>
        <taxon>eudicotyledons</taxon>
        <taxon>Gunneridae</taxon>
        <taxon>Pentapetalae</taxon>
        <taxon>asterids</taxon>
        <taxon>lamiids</taxon>
        <taxon>Lamiales</taxon>
        <taxon>Pedaliaceae</taxon>
        <taxon>Sesamum</taxon>
    </lineage>
</organism>
<protein>
    <recommendedName>
        <fullName evidence="1">DUF4218 domain-containing protein</fullName>
    </recommendedName>
</protein>
<dbReference type="InterPro" id="IPR025452">
    <property type="entry name" value="DUF4218"/>
</dbReference>
<proteinExistence type="predicted"/>
<accession>A0AAW2KDM3</accession>
<dbReference type="Pfam" id="PF13960">
    <property type="entry name" value="DUF4218"/>
    <property type="match status" value="1"/>
</dbReference>
<gene>
    <name evidence="2" type="ORF">Sangu_3052700</name>
</gene>
<reference evidence="2" key="1">
    <citation type="submission" date="2020-06" db="EMBL/GenBank/DDBJ databases">
        <authorList>
            <person name="Li T."/>
            <person name="Hu X."/>
            <person name="Zhang T."/>
            <person name="Song X."/>
            <person name="Zhang H."/>
            <person name="Dai N."/>
            <person name="Sheng W."/>
            <person name="Hou X."/>
            <person name="Wei L."/>
        </authorList>
    </citation>
    <scope>NUCLEOTIDE SEQUENCE</scope>
    <source>
        <strain evidence="2">G01</strain>
        <tissue evidence="2">Leaf</tissue>
    </source>
</reference>
<dbReference type="PANTHER" id="PTHR48451:SF1">
    <property type="entry name" value="DUF4218 DOMAIN-CONTAINING PROTEIN"/>
    <property type="match status" value="1"/>
</dbReference>
<dbReference type="EMBL" id="JACGWK010000153">
    <property type="protein sequence ID" value="KAL0305072.1"/>
    <property type="molecule type" value="Genomic_DNA"/>
</dbReference>
<dbReference type="PANTHER" id="PTHR48451">
    <property type="entry name" value="DUF4218 DOMAIN-CONTAINING PROTEIN"/>
    <property type="match status" value="1"/>
</dbReference>
<name>A0AAW2KDM3_9LAMI</name>
<dbReference type="AlphaFoldDB" id="A0AAW2KDM3"/>